<dbReference type="SUPFAM" id="SSF81324">
    <property type="entry name" value="Voltage-gated potassium channels"/>
    <property type="match status" value="1"/>
</dbReference>
<dbReference type="PANTHER" id="PTHR10037:SF62">
    <property type="entry name" value="SODIUM CHANNEL PROTEIN 60E"/>
    <property type="match status" value="1"/>
</dbReference>
<gene>
    <name evidence="8" type="ORF">GOCE00092_LOCUS18531</name>
</gene>
<feature type="domain" description="Ion transport" evidence="7">
    <location>
        <begin position="108"/>
        <end position="317"/>
    </location>
</feature>
<dbReference type="InterPro" id="IPR005821">
    <property type="entry name" value="Ion_trans_dom"/>
</dbReference>
<feature type="compositionally biased region" description="Polar residues" evidence="5">
    <location>
        <begin position="428"/>
        <end position="442"/>
    </location>
</feature>
<keyword evidence="4 6" id="KW-0472">Membrane</keyword>
<evidence type="ECO:0000313" key="8">
    <source>
        <dbReference type="EMBL" id="CAD9294461.1"/>
    </source>
</evidence>
<evidence type="ECO:0000256" key="2">
    <source>
        <dbReference type="ARBA" id="ARBA00022692"/>
    </source>
</evidence>
<feature type="transmembrane region" description="Helical" evidence="6">
    <location>
        <begin position="108"/>
        <end position="127"/>
    </location>
</feature>
<dbReference type="PANTHER" id="PTHR10037">
    <property type="entry name" value="VOLTAGE-GATED CATION CHANNEL CALCIUM AND SODIUM"/>
    <property type="match status" value="1"/>
</dbReference>
<dbReference type="GO" id="GO:0001518">
    <property type="term" value="C:voltage-gated sodium channel complex"/>
    <property type="evidence" value="ECO:0007669"/>
    <property type="project" value="TreeGrafter"/>
</dbReference>
<evidence type="ECO:0000256" key="6">
    <source>
        <dbReference type="SAM" id="Phobius"/>
    </source>
</evidence>
<evidence type="ECO:0000256" key="3">
    <source>
        <dbReference type="ARBA" id="ARBA00022989"/>
    </source>
</evidence>
<protein>
    <recommendedName>
        <fullName evidence="7">Ion transport domain-containing protein</fullName>
    </recommendedName>
</protein>
<evidence type="ECO:0000256" key="1">
    <source>
        <dbReference type="ARBA" id="ARBA00004141"/>
    </source>
</evidence>
<evidence type="ECO:0000256" key="4">
    <source>
        <dbReference type="ARBA" id="ARBA00023136"/>
    </source>
</evidence>
<feature type="compositionally biased region" description="Polar residues" evidence="5">
    <location>
        <begin position="405"/>
        <end position="417"/>
    </location>
</feature>
<accession>A0A7S1VDR2</accession>
<dbReference type="GO" id="GO:0005248">
    <property type="term" value="F:voltage-gated sodium channel activity"/>
    <property type="evidence" value="ECO:0007669"/>
    <property type="project" value="TreeGrafter"/>
</dbReference>
<dbReference type="Pfam" id="PF00520">
    <property type="entry name" value="Ion_trans"/>
    <property type="match status" value="1"/>
</dbReference>
<dbReference type="EMBL" id="HBGK01035816">
    <property type="protein sequence ID" value="CAD9294461.1"/>
    <property type="molecule type" value="Transcribed_RNA"/>
</dbReference>
<dbReference type="AlphaFoldDB" id="A0A7S1VDR2"/>
<keyword evidence="2 6" id="KW-0812">Transmembrane</keyword>
<feature type="region of interest" description="Disordered" evidence="5">
    <location>
        <begin position="375"/>
        <end position="448"/>
    </location>
</feature>
<evidence type="ECO:0000256" key="5">
    <source>
        <dbReference type="SAM" id="MobiDB-lite"/>
    </source>
</evidence>
<proteinExistence type="predicted"/>
<dbReference type="Gene3D" id="1.10.287.70">
    <property type="match status" value="1"/>
</dbReference>
<name>A0A7S1VDR2_9STRA</name>
<sequence>MADNQATGDSNDSPNDTSLTTSIKDDIGGGDSNSNLSGRSITFETNPRNLMESSDRAERRTTVDRFEDSQDFFDRKNFRTKHRSGLKDNLTWFNRFRLFCGKIVNDEYVQLSMIGLIIINAIFMGIATFPAIDKDDKNKEIFQKIDTGFLTIFTIELVMQFIYFGLKLFQDPWLVFDLIIIVLSWSLDGLQIIRAFRIFRAFRLVTRIKILRDLILAIGQVIPRMTAIACLLALIFYIFAVLFTELFKDLELSEGYFRSLDASLFTCYEMMTLEWAAIAREVMAEKSWAWLPFGAFIGITGFIVFNLIIAVICNAVAIVDKVTRDREARTRGECLETPEQRVHYCQEKLDILSGQVEEMLAMQQTMQDMLDKLAQQVHQGGTRRAAAGTMNGSAGKPTKGPGQRGASSESHMRNLTSRTRDAPPTPKSPTQIQRPQYNGHDSSSSDDV</sequence>
<feature type="region of interest" description="Disordered" evidence="5">
    <location>
        <begin position="1"/>
        <end position="61"/>
    </location>
</feature>
<comment type="subcellular location">
    <subcellularLocation>
        <location evidence="1">Membrane</location>
        <topology evidence="1">Multi-pass membrane protein</topology>
    </subcellularLocation>
</comment>
<feature type="transmembrane region" description="Helical" evidence="6">
    <location>
        <begin position="172"/>
        <end position="193"/>
    </location>
</feature>
<dbReference type="Gene3D" id="1.20.120.350">
    <property type="entry name" value="Voltage-gated potassium channels. Chain C"/>
    <property type="match status" value="1"/>
</dbReference>
<dbReference type="InterPro" id="IPR027359">
    <property type="entry name" value="Volt_channel_dom_sf"/>
</dbReference>
<feature type="transmembrane region" description="Helical" evidence="6">
    <location>
        <begin position="148"/>
        <end position="166"/>
    </location>
</feature>
<feature type="compositionally biased region" description="Polar residues" evidence="5">
    <location>
        <begin position="1"/>
        <end position="22"/>
    </location>
</feature>
<organism evidence="8">
    <name type="scientific">Grammatophora oceanica</name>
    <dbReference type="NCBI Taxonomy" id="210454"/>
    <lineage>
        <taxon>Eukaryota</taxon>
        <taxon>Sar</taxon>
        <taxon>Stramenopiles</taxon>
        <taxon>Ochrophyta</taxon>
        <taxon>Bacillariophyta</taxon>
        <taxon>Fragilariophyceae</taxon>
        <taxon>Fragilariophycidae</taxon>
        <taxon>Rhabdonematales</taxon>
        <taxon>Grammatophoraceae</taxon>
        <taxon>Grammatophora</taxon>
    </lineage>
</organism>
<reference evidence="8" key="1">
    <citation type="submission" date="2021-01" db="EMBL/GenBank/DDBJ databases">
        <authorList>
            <person name="Corre E."/>
            <person name="Pelletier E."/>
            <person name="Niang G."/>
            <person name="Scheremetjew M."/>
            <person name="Finn R."/>
            <person name="Kale V."/>
            <person name="Holt S."/>
            <person name="Cochrane G."/>
            <person name="Meng A."/>
            <person name="Brown T."/>
            <person name="Cohen L."/>
        </authorList>
    </citation>
    <scope>NUCLEOTIDE SEQUENCE</scope>
    <source>
        <strain evidence="8">CCMP 410</strain>
    </source>
</reference>
<feature type="transmembrane region" description="Helical" evidence="6">
    <location>
        <begin position="293"/>
        <end position="319"/>
    </location>
</feature>
<evidence type="ECO:0000259" key="7">
    <source>
        <dbReference type="Pfam" id="PF00520"/>
    </source>
</evidence>
<feature type="compositionally biased region" description="Polar residues" evidence="5">
    <location>
        <begin position="32"/>
        <end position="52"/>
    </location>
</feature>
<dbReference type="InterPro" id="IPR043203">
    <property type="entry name" value="VGCC_Ca_Na"/>
</dbReference>
<feature type="transmembrane region" description="Helical" evidence="6">
    <location>
        <begin position="214"/>
        <end position="243"/>
    </location>
</feature>
<keyword evidence="3 6" id="KW-1133">Transmembrane helix</keyword>